<protein>
    <submittedName>
        <fullName evidence="3">DUF4212 domain-containing protein</fullName>
    </submittedName>
</protein>
<dbReference type="Proteomes" id="UP001200741">
    <property type="component" value="Unassembled WGS sequence"/>
</dbReference>
<keyword evidence="1" id="KW-0812">Transmembrane</keyword>
<keyword evidence="1" id="KW-0472">Membrane</keyword>
<keyword evidence="1" id="KW-1133">Transmembrane helix</keyword>
<dbReference type="Pfam" id="PF13937">
    <property type="entry name" value="DUF4212"/>
    <property type="match status" value="1"/>
</dbReference>
<evidence type="ECO:0000259" key="2">
    <source>
        <dbReference type="Pfam" id="PF13937"/>
    </source>
</evidence>
<sequence>MGQNPVMSDASRDTYWRRARRLTVGLLLAWAVIAFAPVVFARELSVEVFGWPLAFWLASQGALIGFCVIVVVYAWRMRRLEVEVTHAEPAAEGGMTGRST</sequence>
<proteinExistence type="predicted"/>
<dbReference type="EMBL" id="JAJTWU010000001">
    <property type="protein sequence ID" value="MCE4553152.1"/>
    <property type="molecule type" value="Genomic_DNA"/>
</dbReference>
<feature type="transmembrane region" description="Helical" evidence="1">
    <location>
        <begin position="51"/>
        <end position="75"/>
    </location>
</feature>
<feature type="domain" description="Sodium symporter small subunit" evidence="2">
    <location>
        <begin position="13"/>
        <end position="82"/>
    </location>
</feature>
<name>A0ABS8XQH4_9BURK</name>
<evidence type="ECO:0000313" key="4">
    <source>
        <dbReference type="Proteomes" id="UP001200741"/>
    </source>
</evidence>
<dbReference type="InterPro" id="IPR019886">
    <property type="entry name" value="Na_symporter_ssu"/>
</dbReference>
<dbReference type="RefSeq" id="WP_233369861.1">
    <property type="nucleotide sequence ID" value="NZ_JAJTWU010000001.1"/>
</dbReference>
<accession>A0ABS8XQH4</accession>
<dbReference type="NCBIfam" id="TIGR03647">
    <property type="entry name" value="Na_symport_sm"/>
    <property type="match status" value="1"/>
</dbReference>
<evidence type="ECO:0000256" key="1">
    <source>
        <dbReference type="SAM" id="Phobius"/>
    </source>
</evidence>
<organism evidence="3 4">
    <name type="scientific">Pelomonas cellulosilytica</name>
    <dbReference type="NCBI Taxonomy" id="2906762"/>
    <lineage>
        <taxon>Bacteria</taxon>
        <taxon>Pseudomonadati</taxon>
        <taxon>Pseudomonadota</taxon>
        <taxon>Betaproteobacteria</taxon>
        <taxon>Burkholderiales</taxon>
        <taxon>Sphaerotilaceae</taxon>
        <taxon>Roseateles</taxon>
    </lineage>
</organism>
<gene>
    <name evidence="3" type="ORF">LXT13_01660</name>
</gene>
<evidence type="ECO:0000313" key="3">
    <source>
        <dbReference type="EMBL" id="MCE4553152.1"/>
    </source>
</evidence>
<comment type="caution">
    <text evidence="3">The sequence shown here is derived from an EMBL/GenBank/DDBJ whole genome shotgun (WGS) entry which is preliminary data.</text>
</comment>
<reference evidence="3 4" key="1">
    <citation type="submission" date="2021-12" db="EMBL/GenBank/DDBJ databases">
        <title>Genome seq of P8.</title>
        <authorList>
            <person name="Seo T."/>
        </authorList>
    </citation>
    <scope>NUCLEOTIDE SEQUENCE [LARGE SCALE GENOMIC DNA]</scope>
    <source>
        <strain evidence="3 4">P8</strain>
    </source>
</reference>
<keyword evidence="4" id="KW-1185">Reference proteome</keyword>